<dbReference type="AlphaFoldDB" id="A0AA86P5I8"/>
<evidence type="ECO:0000256" key="1">
    <source>
        <dbReference type="SAM" id="Phobius"/>
    </source>
</evidence>
<keyword evidence="1" id="KW-0472">Membrane</keyword>
<feature type="transmembrane region" description="Helical" evidence="1">
    <location>
        <begin position="63"/>
        <end position="81"/>
    </location>
</feature>
<keyword evidence="1" id="KW-1133">Transmembrane helix</keyword>
<evidence type="ECO:0000313" key="4">
    <source>
        <dbReference type="Proteomes" id="UP001642409"/>
    </source>
</evidence>
<dbReference type="Proteomes" id="UP001642409">
    <property type="component" value="Unassembled WGS sequence"/>
</dbReference>
<keyword evidence="4" id="KW-1185">Reference proteome</keyword>
<protein>
    <submittedName>
        <fullName evidence="3">Hypothetical_protein</fullName>
    </submittedName>
</protein>
<gene>
    <name evidence="2" type="ORF">HINF_LOCUS19460</name>
    <name evidence="3" type="ORF">HINF_LOCUS30848</name>
</gene>
<dbReference type="EMBL" id="CATOUU010000499">
    <property type="protein sequence ID" value="CAI9931815.1"/>
    <property type="molecule type" value="Genomic_DNA"/>
</dbReference>
<dbReference type="EMBL" id="CAXDID020000102">
    <property type="protein sequence ID" value="CAL6026450.1"/>
    <property type="molecule type" value="Genomic_DNA"/>
</dbReference>
<comment type="caution">
    <text evidence="2">The sequence shown here is derived from an EMBL/GenBank/DDBJ whole genome shotgun (WGS) entry which is preliminary data.</text>
</comment>
<sequence>MVEYRKYNLRTIILDIKFIAQLVQIFLVNSSLDKQTHRLLPLLNQASSSLHILQQMPKYTKSCLYICLTQVQIFCSGIAFWPSAPSSFLTVFFTSFTFVLSCICFWKSSFSMDQLSIAISKKRCGVTSGNVSLHFEWWRVYVVMFKYGIRFIKQFDSKILFC</sequence>
<reference evidence="3 4" key="2">
    <citation type="submission" date="2024-07" db="EMBL/GenBank/DDBJ databases">
        <authorList>
            <person name="Akdeniz Z."/>
        </authorList>
    </citation>
    <scope>NUCLEOTIDE SEQUENCE [LARGE SCALE GENOMIC DNA]</scope>
</reference>
<evidence type="ECO:0000313" key="3">
    <source>
        <dbReference type="EMBL" id="CAL6026450.1"/>
    </source>
</evidence>
<evidence type="ECO:0000313" key="2">
    <source>
        <dbReference type="EMBL" id="CAI9931815.1"/>
    </source>
</evidence>
<proteinExistence type="predicted"/>
<feature type="transmembrane region" description="Helical" evidence="1">
    <location>
        <begin position="87"/>
        <end position="106"/>
    </location>
</feature>
<keyword evidence="1" id="KW-0812">Transmembrane</keyword>
<reference evidence="2" key="1">
    <citation type="submission" date="2023-06" db="EMBL/GenBank/DDBJ databases">
        <authorList>
            <person name="Kurt Z."/>
        </authorList>
    </citation>
    <scope>NUCLEOTIDE SEQUENCE</scope>
</reference>
<accession>A0AA86P5I8</accession>
<name>A0AA86P5I8_9EUKA</name>
<organism evidence="2">
    <name type="scientific">Hexamita inflata</name>
    <dbReference type="NCBI Taxonomy" id="28002"/>
    <lineage>
        <taxon>Eukaryota</taxon>
        <taxon>Metamonada</taxon>
        <taxon>Diplomonadida</taxon>
        <taxon>Hexamitidae</taxon>
        <taxon>Hexamitinae</taxon>
        <taxon>Hexamita</taxon>
    </lineage>
</organism>